<proteinExistence type="predicted"/>
<evidence type="ECO:0000313" key="3">
    <source>
        <dbReference type="Proteomes" id="UP001194468"/>
    </source>
</evidence>
<evidence type="ECO:0000256" key="1">
    <source>
        <dbReference type="SAM" id="MobiDB-lite"/>
    </source>
</evidence>
<dbReference type="Proteomes" id="UP001194468">
    <property type="component" value="Unassembled WGS sequence"/>
</dbReference>
<evidence type="ECO:0000313" key="2">
    <source>
        <dbReference type="EMBL" id="KAF8433284.1"/>
    </source>
</evidence>
<feature type="compositionally biased region" description="Basic and acidic residues" evidence="1">
    <location>
        <begin position="72"/>
        <end position="83"/>
    </location>
</feature>
<feature type="compositionally biased region" description="Basic and acidic residues" evidence="1">
    <location>
        <begin position="423"/>
        <end position="433"/>
    </location>
</feature>
<feature type="compositionally biased region" description="Basic and acidic residues" evidence="1">
    <location>
        <begin position="190"/>
        <end position="209"/>
    </location>
</feature>
<organism evidence="2 3">
    <name type="scientific">Boletus edulis BED1</name>
    <dbReference type="NCBI Taxonomy" id="1328754"/>
    <lineage>
        <taxon>Eukaryota</taxon>
        <taxon>Fungi</taxon>
        <taxon>Dikarya</taxon>
        <taxon>Basidiomycota</taxon>
        <taxon>Agaricomycotina</taxon>
        <taxon>Agaricomycetes</taxon>
        <taxon>Agaricomycetidae</taxon>
        <taxon>Boletales</taxon>
        <taxon>Boletineae</taxon>
        <taxon>Boletaceae</taxon>
        <taxon>Boletoideae</taxon>
        <taxon>Boletus</taxon>
    </lineage>
</organism>
<feature type="compositionally biased region" description="Low complexity" evidence="1">
    <location>
        <begin position="151"/>
        <end position="160"/>
    </location>
</feature>
<reference evidence="2" key="2">
    <citation type="journal article" date="2020" name="Nat. Commun.">
        <title>Large-scale genome sequencing of mycorrhizal fungi provides insights into the early evolution of symbiotic traits.</title>
        <authorList>
            <person name="Miyauchi S."/>
            <person name="Kiss E."/>
            <person name="Kuo A."/>
            <person name="Drula E."/>
            <person name="Kohler A."/>
            <person name="Sanchez-Garcia M."/>
            <person name="Morin E."/>
            <person name="Andreopoulos B."/>
            <person name="Barry K.W."/>
            <person name="Bonito G."/>
            <person name="Buee M."/>
            <person name="Carver A."/>
            <person name="Chen C."/>
            <person name="Cichocki N."/>
            <person name="Clum A."/>
            <person name="Culley D."/>
            <person name="Crous P.W."/>
            <person name="Fauchery L."/>
            <person name="Girlanda M."/>
            <person name="Hayes R.D."/>
            <person name="Keri Z."/>
            <person name="LaButti K."/>
            <person name="Lipzen A."/>
            <person name="Lombard V."/>
            <person name="Magnuson J."/>
            <person name="Maillard F."/>
            <person name="Murat C."/>
            <person name="Nolan M."/>
            <person name="Ohm R.A."/>
            <person name="Pangilinan J."/>
            <person name="Pereira M.F."/>
            <person name="Perotto S."/>
            <person name="Peter M."/>
            <person name="Pfister S."/>
            <person name="Riley R."/>
            <person name="Sitrit Y."/>
            <person name="Stielow J.B."/>
            <person name="Szollosi G."/>
            <person name="Zifcakova L."/>
            <person name="Stursova M."/>
            <person name="Spatafora J.W."/>
            <person name="Tedersoo L."/>
            <person name="Vaario L.M."/>
            <person name="Yamada A."/>
            <person name="Yan M."/>
            <person name="Wang P."/>
            <person name="Xu J."/>
            <person name="Bruns T."/>
            <person name="Baldrian P."/>
            <person name="Vilgalys R."/>
            <person name="Dunand C."/>
            <person name="Henrissat B."/>
            <person name="Grigoriev I.V."/>
            <person name="Hibbett D."/>
            <person name="Nagy L.G."/>
            <person name="Martin F.M."/>
        </authorList>
    </citation>
    <scope>NUCLEOTIDE SEQUENCE</scope>
    <source>
        <strain evidence="2">BED1</strain>
    </source>
</reference>
<name>A0AAD4GA89_BOLED</name>
<feature type="compositionally biased region" description="Low complexity" evidence="1">
    <location>
        <begin position="394"/>
        <end position="411"/>
    </location>
</feature>
<accession>A0AAD4GA89</accession>
<feature type="compositionally biased region" description="Basic residues" evidence="1">
    <location>
        <begin position="163"/>
        <end position="175"/>
    </location>
</feature>
<comment type="caution">
    <text evidence="2">The sequence shown here is derived from an EMBL/GenBank/DDBJ whole genome shotgun (WGS) entry which is preliminary data.</text>
</comment>
<gene>
    <name evidence="2" type="ORF">L210DRAFT_3649933</name>
</gene>
<feature type="region of interest" description="Disordered" evidence="1">
    <location>
        <begin position="43"/>
        <end position="231"/>
    </location>
</feature>
<sequence length="484" mass="51389">MATDSDVAVLSTRTVVGLVVAASLGAVYAFGYAPLGRLVGSGSDDGSGEPGLGSERVHARTTRMQRAATTKGDVDGVLGKEGEESAVPGAGGKGRRKRKSKSQGEGDGMGEGNAGVEAQSKGIGAGVPAVSSTQVIPGDFEGVGADESPQETSKQPTSPESPKKKKKTKKQKQKAKGKEGQDAGSDLDPETGKETDVEHPGVHDPRSEENADALVSLSPSVSGDALPGSARVMAEGSHKAWPFRPPGLSSDVDVSWTHVDRSHLKTSTSIEGLARAADAVKNNDVTSTTSSEEALDKIMMRLRGESRVSPVPRRRRKPTAKEIQDLHASRELSDDPTPARVLRVQPQADETPVPGFSWEDYGDVLEDSMVHDADEEDKGEWDIVKSRHRTQPQPATLTSASTTTSHAPAAPENMTKKQRQNARKRELANAAKAEAEAARLQGLAKHQRELERLRIIEQSRQGGGKQPSGGMQATVDEHGKLVWK</sequence>
<feature type="compositionally biased region" description="Basic and acidic residues" evidence="1">
    <location>
        <begin position="475"/>
        <end position="484"/>
    </location>
</feature>
<dbReference type="EMBL" id="WHUW01000035">
    <property type="protein sequence ID" value="KAF8433284.1"/>
    <property type="molecule type" value="Genomic_DNA"/>
</dbReference>
<feature type="region of interest" description="Disordered" evidence="1">
    <location>
        <begin position="306"/>
        <end position="360"/>
    </location>
</feature>
<keyword evidence="3" id="KW-1185">Reference proteome</keyword>
<reference evidence="2" key="1">
    <citation type="submission" date="2019-10" db="EMBL/GenBank/DDBJ databases">
        <authorList>
            <consortium name="DOE Joint Genome Institute"/>
            <person name="Kuo A."/>
            <person name="Miyauchi S."/>
            <person name="Kiss E."/>
            <person name="Drula E."/>
            <person name="Kohler A."/>
            <person name="Sanchez-Garcia M."/>
            <person name="Andreopoulos B."/>
            <person name="Barry K.W."/>
            <person name="Bonito G."/>
            <person name="Buee M."/>
            <person name="Carver A."/>
            <person name="Chen C."/>
            <person name="Cichocki N."/>
            <person name="Clum A."/>
            <person name="Culley D."/>
            <person name="Crous P.W."/>
            <person name="Fauchery L."/>
            <person name="Girlanda M."/>
            <person name="Hayes R."/>
            <person name="Keri Z."/>
            <person name="LaButti K."/>
            <person name="Lipzen A."/>
            <person name="Lombard V."/>
            <person name="Magnuson J."/>
            <person name="Maillard F."/>
            <person name="Morin E."/>
            <person name="Murat C."/>
            <person name="Nolan M."/>
            <person name="Ohm R."/>
            <person name="Pangilinan J."/>
            <person name="Pereira M."/>
            <person name="Perotto S."/>
            <person name="Peter M."/>
            <person name="Riley R."/>
            <person name="Sitrit Y."/>
            <person name="Stielow B."/>
            <person name="Szollosi G."/>
            <person name="Zifcakova L."/>
            <person name="Stursova M."/>
            <person name="Spatafora J.W."/>
            <person name="Tedersoo L."/>
            <person name="Vaario L.-M."/>
            <person name="Yamada A."/>
            <person name="Yan M."/>
            <person name="Wang P."/>
            <person name="Xu J."/>
            <person name="Bruns T."/>
            <person name="Baldrian P."/>
            <person name="Vilgalys R."/>
            <person name="Henrissat B."/>
            <person name="Grigoriev I.V."/>
            <person name="Hibbett D."/>
            <person name="Nagy L.G."/>
            <person name="Martin F.M."/>
        </authorList>
    </citation>
    <scope>NUCLEOTIDE SEQUENCE</scope>
    <source>
        <strain evidence="2">BED1</strain>
    </source>
</reference>
<feature type="compositionally biased region" description="Basic and acidic residues" evidence="1">
    <location>
        <begin position="319"/>
        <end position="333"/>
    </location>
</feature>
<protein>
    <submittedName>
        <fullName evidence="2">Uncharacterized protein</fullName>
    </submittedName>
</protein>
<dbReference type="AlphaFoldDB" id="A0AAD4GA89"/>
<feature type="region of interest" description="Disordered" evidence="1">
    <location>
        <begin position="451"/>
        <end position="484"/>
    </location>
</feature>
<feature type="region of interest" description="Disordered" evidence="1">
    <location>
        <begin position="386"/>
        <end position="433"/>
    </location>
</feature>